<accession>A0A7J8IIT9</accession>
<evidence type="ECO:0000313" key="2">
    <source>
        <dbReference type="EMBL" id="KAF6484527.1"/>
    </source>
</evidence>
<evidence type="ECO:0000313" key="3">
    <source>
        <dbReference type="Proteomes" id="UP000593571"/>
    </source>
</evidence>
<dbReference type="InterPro" id="IPR014847">
    <property type="entry name" value="FA"/>
</dbReference>
<gene>
    <name evidence="2" type="ORF">HJG63_005298</name>
</gene>
<protein>
    <submittedName>
        <fullName evidence="2">FERM domain containing 3</fullName>
    </submittedName>
</protein>
<dbReference type="EMBL" id="JACASE010000003">
    <property type="protein sequence ID" value="KAF6484527.1"/>
    <property type="molecule type" value="Genomic_DNA"/>
</dbReference>
<dbReference type="Pfam" id="PF08736">
    <property type="entry name" value="FA"/>
    <property type="match status" value="1"/>
</dbReference>
<dbReference type="SUPFAM" id="SSF50729">
    <property type="entry name" value="PH domain-like"/>
    <property type="match status" value="1"/>
</dbReference>
<reference evidence="2 3" key="1">
    <citation type="journal article" date="2020" name="Nature">
        <title>Six reference-quality genomes reveal evolution of bat adaptations.</title>
        <authorList>
            <person name="Jebb D."/>
            <person name="Huang Z."/>
            <person name="Pippel M."/>
            <person name="Hughes G.M."/>
            <person name="Lavrichenko K."/>
            <person name="Devanna P."/>
            <person name="Winkler S."/>
            <person name="Jermiin L.S."/>
            <person name="Skirmuntt E.C."/>
            <person name="Katzourakis A."/>
            <person name="Burkitt-Gray L."/>
            <person name="Ray D.A."/>
            <person name="Sullivan K.A.M."/>
            <person name="Roscito J.G."/>
            <person name="Kirilenko B.M."/>
            <person name="Davalos L.M."/>
            <person name="Corthals A.P."/>
            <person name="Power M.L."/>
            <person name="Jones G."/>
            <person name="Ransome R.D."/>
            <person name="Dechmann D.K.N."/>
            <person name="Locatelli A.G."/>
            <person name="Puechmaille S.J."/>
            <person name="Fedrigo O."/>
            <person name="Jarvis E.D."/>
            <person name="Hiller M."/>
            <person name="Vernes S.C."/>
            <person name="Myers E.W."/>
            <person name="Teeling E.C."/>
        </authorList>
    </citation>
    <scope>NUCLEOTIDE SEQUENCE [LARGE SCALE GENOMIC DNA]</scope>
    <source>
        <strain evidence="2">MRouAeg1</strain>
        <tissue evidence="2">Muscle</tissue>
    </source>
</reference>
<sequence>MMPCDTVHLCIFQIEIGKTFFCSSTLPGPFYRYAKSSQIKTVSSSKIFFKGSRFRYSGKVAKEVVEASSKIQREPPEVHSVTQRAGCLSPCLWSRQAGAGCGLLEVWPSQPRVAIQAAALLAHTGEQNHCWHEFLADVHRE</sequence>
<evidence type="ECO:0000259" key="1">
    <source>
        <dbReference type="SMART" id="SM01195"/>
    </source>
</evidence>
<dbReference type="Proteomes" id="UP000593571">
    <property type="component" value="Unassembled WGS sequence"/>
</dbReference>
<keyword evidence="3" id="KW-1185">Reference proteome</keyword>
<feature type="domain" description="FERM adjacent" evidence="1">
    <location>
        <begin position="45"/>
        <end position="89"/>
    </location>
</feature>
<comment type="caution">
    <text evidence="2">The sequence shown here is derived from an EMBL/GenBank/DDBJ whole genome shotgun (WGS) entry which is preliminary data.</text>
</comment>
<dbReference type="SMART" id="SM01195">
    <property type="entry name" value="FA"/>
    <property type="match status" value="1"/>
</dbReference>
<name>A0A7J8IIT9_ROUAE</name>
<dbReference type="AlphaFoldDB" id="A0A7J8IIT9"/>
<proteinExistence type="predicted"/>
<organism evidence="2 3">
    <name type="scientific">Rousettus aegyptiacus</name>
    <name type="common">Egyptian fruit bat</name>
    <name type="synonym">Pteropus aegyptiacus</name>
    <dbReference type="NCBI Taxonomy" id="9407"/>
    <lineage>
        <taxon>Eukaryota</taxon>
        <taxon>Metazoa</taxon>
        <taxon>Chordata</taxon>
        <taxon>Craniata</taxon>
        <taxon>Vertebrata</taxon>
        <taxon>Euteleostomi</taxon>
        <taxon>Mammalia</taxon>
        <taxon>Eutheria</taxon>
        <taxon>Laurasiatheria</taxon>
        <taxon>Chiroptera</taxon>
        <taxon>Yinpterochiroptera</taxon>
        <taxon>Pteropodoidea</taxon>
        <taxon>Pteropodidae</taxon>
        <taxon>Rousettinae</taxon>
        <taxon>Rousettus</taxon>
    </lineage>
</organism>